<reference evidence="1 2" key="1">
    <citation type="journal article" date="2019" name="Sci. Rep.">
        <title>Orb-weaving spider Araneus ventricosus genome elucidates the spidroin gene catalogue.</title>
        <authorList>
            <person name="Kono N."/>
            <person name="Nakamura H."/>
            <person name="Ohtoshi R."/>
            <person name="Moran D.A.P."/>
            <person name="Shinohara A."/>
            <person name="Yoshida Y."/>
            <person name="Fujiwara M."/>
            <person name="Mori M."/>
            <person name="Tomita M."/>
            <person name="Arakawa K."/>
        </authorList>
    </citation>
    <scope>NUCLEOTIDE SEQUENCE [LARGE SCALE GENOMIC DNA]</scope>
</reference>
<gene>
    <name evidence="1" type="ORF">AVEN_120080_1</name>
</gene>
<organism evidence="1 2">
    <name type="scientific">Araneus ventricosus</name>
    <name type="common">Orbweaver spider</name>
    <name type="synonym">Epeira ventricosa</name>
    <dbReference type="NCBI Taxonomy" id="182803"/>
    <lineage>
        <taxon>Eukaryota</taxon>
        <taxon>Metazoa</taxon>
        <taxon>Ecdysozoa</taxon>
        <taxon>Arthropoda</taxon>
        <taxon>Chelicerata</taxon>
        <taxon>Arachnida</taxon>
        <taxon>Araneae</taxon>
        <taxon>Araneomorphae</taxon>
        <taxon>Entelegynae</taxon>
        <taxon>Araneoidea</taxon>
        <taxon>Araneidae</taxon>
        <taxon>Araneus</taxon>
    </lineage>
</organism>
<accession>A0A4Y2G2Z0</accession>
<keyword evidence="2" id="KW-1185">Reference proteome</keyword>
<dbReference type="Proteomes" id="UP000499080">
    <property type="component" value="Unassembled WGS sequence"/>
</dbReference>
<proteinExistence type="predicted"/>
<dbReference type="AlphaFoldDB" id="A0A4Y2G2Z0"/>
<dbReference type="EMBL" id="BGPR01001188">
    <property type="protein sequence ID" value="GBM47637.1"/>
    <property type="molecule type" value="Genomic_DNA"/>
</dbReference>
<sequence>MTYSCVGLKNASACDCPVVIKCNCIKDKKIPSLERKFIYDQRTTRISFTVCLNNKETEKFLKRKKRKQQDSLQETVSADNDTCKMKITRKSPNERRDEIDLSLSPSASQMRSKLTSTALVIDRFGVSDRATAVIASSVLYDLGMISEKDTSLVIDKSRIRKEKQKTRQVIELAVRDPGPLSHSRWLTYANRVFACSFPKQTLQANSKCLLTTL</sequence>
<protein>
    <submittedName>
        <fullName evidence="1">Uncharacterized protein</fullName>
    </submittedName>
</protein>
<name>A0A4Y2G2Z0_ARAVE</name>
<evidence type="ECO:0000313" key="2">
    <source>
        <dbReference type="Proteomes" id="UP000499080"/>
    </source>
</evidence>
<dbReference type="OrthoDB" id="6778712at2759"/>
<comment type="caution">
    <text evidence="1">The sequence shown here is derived from an EMBL/GenBank/DDBJ whole genome shotgun (WGS) entry which is preliminary data.</text>
</comment>
<evidence type="ECO:0000313" key="1">
    <source>
        <dbReference type="EMBL" id="GBM47637.1"/>
    </source>
</evidence>